<dbReference type="InterPro" id="IPR003782">
    <property type="entry name" value="SCO1/SenC"/>
</dbReference>
<keyword evidence="3" id="KW-1185">Reference proteome</keyword>
<dbReference type="PANTHER" id="PTHR12151:SF1">
    <property type="entry name" value="PROTEIN SCO1 HOMOLOG 2, MITOCHONDRIAL"/>
    <property type="match status" value="1"/>
</dbReference>
<comment type="similarity">
    <text evidence="1">Belongs to the SCO1/2 family.</text>
</comment>
<organism evidence="2 3">
    <name type="scientific">Populus deltoides</name>
    <name type="common">Eastern poplar</name>
    <name type="synonym">Eastern cottonwood</name>
    <dbReference type="NCBI Taxonomy" id="3696"/>
    <lineage>
        <taxon>Eukaryota</taxon>
        <taxon>Viridiplantae</taxon>
        <taxon>Streptophyta</taxon>
        <taxon>Embryophyta</taxon>
        <taxon>Tracheophyta</taxon>
        <taxon>Spermatophyta</taxon>
        <taxon>Magnoliopsida</taxon>
        <taxon>eudicotyledons</taxon>
        <taxon>Gunneridae</taxon>
        <taxon>Pentapetalae</taxon>
        <taxon>rosids</taxon>
        <taxon>fabids</taxon>
        <taxon>Malpighiales</taxon>
        <taxon>Salicaceae</taxon>
        <taxon>Saliceae</taxon>
        <taxon>Populus</taxon>
    </lineage>
</organism>
<sequence>MSKSSCLRNGYSKVARVLGKGDPKKQDLPMVEDHPAGQQHAQETVETYGTVTNNIKRLIKEFRIYRWSPDNPYQKPYLHSYFIDLSTCGAPGLAVENDYRYVGVYKVLDVLQKIKAEDDSTLPVDAATSEAIRYLVVDLTIFYMHYNVSFLDNNSPLLQAYRWICDRLGPSKRVQSSNLSKSTRQNNGKLDGRFVEQVQVEPRVPRSYAIPAAILGFAGLAAFVHYNDERRAVPKGQGSDRGNVKGPTIGGPFTLINTEDKVVTGKDFLGNWVLLYFGYTSSPDVGPEQLKVMAKAINTLESKANLKVLPVFVTLDPQRDNPSHLRAYLNGQSYTCYCTCFIQSSSCVVITGCG</sequence>
<accession>A0A8T2YCL6</accession>
<dbReference type="CDD" id="cd02968">
    <property type="entry name" value="SCO"/>
    <property type="match status" value="1"/>
</dbReference>
<dbReference type="Gene3D" id="3.10.20.30">
    <property type="match status" value="1"/>
</dbReference>
<evidence type="ECO:0000256" key="1">
    <source>
        <dbReference type="ARBA" id="ARBA00010996"/>
    </source>
</evidence>
<gene>
    <name evidence="2" type="ORF">H0E87_014198</name>
</gene>
<dbReference type="EMBL" id="JACEGQ020000007">
    <property type="protein sequence ID" value="KAH8502810.1"/>
    <property type="molecule type" value="Genomic_DNA"/>
</dbReference>
<dbReference type="Gene3D" id="3.40.30.10">
    <property type="entry name" value="Glutaredoxin"/>
    <property type="match status" value="1"/>
</dbReference>
<dbReference type="SUPFAM" id="SSF52833">
    <property type="entry name" value="Thioredoxin-like"/>
    <property type="match status" value="1"/>
</dbReference>
<dbReference type="InterPro" id="IPR012675">
    <property type="entry name" value="Beta-grasp_dom_sf"/>
</dbReference>
<protein>
    <submittedName>
        <fullName evidence="2">Uncharacterized protein</fullName>
    </submittedName>
</protein>
<dbReference type="InterPro" id="IPR036249">
    <property type="entry name" value="Thioredoxin-like_sf"/>
</dbReference>
<proteinExistence type="inferred from homology"/>
<dbReference type="AlphaFoldDB" id="A0A8T2YCL6"/>
<evidence type="ECO:0000313" key="2">
    <source>
        <dbReference type="EMBL" id="KAH8502810.1"/>
    </source>
</evidence>
<dbReference type="GO" id="GO:0033617">
    <property type="term" value="P:mitochondrial respiratory chain complex IV assembly"/>
    <property type="evidence" value="ECO:0007669"/>
    <property type="project" value="TreeGrafter"/>
</dbReference>
<dbReference type="Pfam" id="PF02630">
    <property type="entry name" value="SCO1-SenC"/>
    <property type="match status" value="1"/>
</dbReference>
<dbReference type="GO" id="GO:0005739">
    <property type="term" value="C:mitochondrion"/>
    <property type="evidence" value="ECO:0007669"/>
    <property type="project" value="GOC"/>
</dbReference>
<name>A0A8T2YCL6_POPDE</name>
<dbReference type="PANTHER" id="PTHR12151">
    <property type="entry name" value="ELECTRON TRANSPORT PROTIN SCO1/SENC FAMILY MEMBER"/>
    <property type="match status" value="1"/>
</dbReference>
<comment type="caution">
    <text evidence="2">The sequence shown here is derived from an EMBL/GenBank/DDBJ whole genome shotgun (WGS) entry which is preliminary data.</text>
</comment>
<reference evidence="2" key="1">
    <citation type="journal article" date="2021" name="J. Hered.">
        <title>Genome Assembly of Salicaceae Populus deltoides (Eastern Cottonwood) I-69 Based on Nanopore Sequencing and Hi-C Technologies.</title>
        <authorList>
            <person name="Bai S."/>
            <person name="Wu H."/>
            <person name="Zhang J."/>
            <person name="Pan Z."/>
            <person name="Zhao W."/>
            <person name="Li Z."/>
            <person name="Tong C."/>
        </authorList>
    </citation>
    <scope>NUCLEOTIDE SEQUENCE</scope>
    <source>
        <tissue evidence="2">Leaf</tissue>
    </source>
</reference>
<evidence type="ECO:0000313" key="3">
    <source>
        <dbReference type="Proteomes" id="UP000807159"/>
    </source>
</evidence>
<dbReference type="Proteomes" id="UP000807159">
    <property type="component" value="Chromosome 7"/>
</dbReference>